<dbReference type="Proteomes" id="UP000186817">
    <property type="component" value="Unassembled WGS sequence"/>
</dbReference>
<evidence type="ECO:0000313" key="2">
    <source>
        <dbReference type="Proteomes" id="UP000186817"/>
    </source>
</evidence>
<reference evidence="1 2" key="1">
    <citation type="submission" date="2016-02" db="EMBL/GenBank/DDBJ databases">
        <title>Genome analysis of coral dinoflagellate symbionts highlights evolutionary adaptations to a symbiotic lifestyle.</title>
        <authorList>
            <person name="Aranda M."/>
            <person name="Li Y."/>
            <person name="Liew Y.J."/>
            <person name="Baumgarten S."/>
            <person name="Simakov O."/>
            <person name="Wilson M."/>
            <person name="Piel J."/>
            <person name="Ashoor H."/>
            <person name="Bougouffa S."/>
            <person name="Bajic V.B."/>
            <person name="Ryu T."/>
            <person name="Ravasi T."/>
            <person name="Bayer T."/>
            <person name="Micklem G."/>
            <person name="Kim H."/>
            <person name="Bhak J."/>
            <person name="Lajeunesse T.C."/>
            <person name="Voolstra C.R."/>
        </authorList>
    </citation>
    <scope>NUCLEOTIDE SEQUENCE [LARGE SCALE GENOMIC DNA]</scope>
    <source>
        <strain evidence="1 2">CCMP2467</strain>
    </source>
</reference>
<comment type="caution">
    <text evidence="1">The sequence shown here is derived from an EMBL/GenBank/DDBJ whole genome shotgun (WGS) entry which is preliminary data.</text>
</comment>
<gene>
    <name evidence="1" type="ORF">AK812_SmicGene36191</name>
</gene>
<organism evidence="1 2">
    <name type="scientific">Symbiodinium microadriaticum</name>
    <name type="common">Dinoflagellate</name>
    <name type="synonym">Zooxanthella microadriatica</name>
    <dbReference type="NCBI Taxonomy" id="2951"/>
    <lineage>
        <taxon>Eukaryota</taxon>
        <taxon>Sar</taxon>
        <taxon>Alveolata</taxon>
        <taxon>Dinophyceae</taxon>
        <taxon>Suessiales</taxon>
        <taxon>Symbiodiniaceae</taxon>
        <taxon>Symbiodinium</taxon>
    </lineage>
</organism>
<dbReference type="AlphaFoldDB" id="A0A1Q9CJI0"/>
<name>A0A1Q9CJI0_SYMMI</name>
<sequence length="172" mass="19045">MRLRAAGFTLDVEIDTIKAGPDETSIPWVDPFKMVSALAECDKLDLIYPEECDLLEFWRRFSKIFPDHWVFEAASASNLNLGRTLPFYSHGDEGRGKRKKGILLWSMRGAVGQGSQLFNSLHSTDDRARRMGLNMGGKRQYVVTEVTELALEGGCESGSSGNAVSRLLCTPG</sequence>
<dbReference type="OrthoDB" id="474596at2759"/>
<proteinExistence type="predicted"/>
<dbReference type="EMBL" id="LSRX01001143">
    <property type="protein sequence ID" value="OLP83090.1"/>
    <property type="molecule type" value="Genomic_DNA"/>
</dbReference>
<protein>
    <submittedName>
        <fullName evidence="1">Uncharacterized protein</fullName>
    </submittedName>
</protein>
<evidence type="ECO:0000313" key="1">
    <source>
        <dbReference type="EMBL" id="OLP83090.1"/>
    </source>
</evidence>
<accession>A0A1Q9CJI0</accession>
<keyword evidence="2" id="KW-1185">Reference proteome</keyword>